<dbReference type="Proteomes" id="UP000662888">
    <property type="component" value="Chromosome"/>
</dbReference>
<gene>
    <name evidence="2" type="ORF">IV454_07780</name>
</gene>
<dbReference type="RefSeq" id="WP_206091004.1">
    <property type="nucleotide sequence ID" value="NZ_CP065053.1"/>
</dbReference>
<name>A0AA49A9M1_9BURK</name>
<protein>
    <recommendedName>
        <fullName evidence="4">PH domain-containing protein</fullName>
    </recommendedName>
</protein>
<keyword evidence="1" id="KW-1133">Transmembrane helix</keyword>
<keyword evidence="3" id="KW-1185">Reference proteome</keyword>
<sequence length="114" mass="13258">MALILSTRWSTFPQGDIVFKALFPFLSLCWGVWLVTAALRFRLTLTPHALILRRTLTTRIIARSDIECFKKVFNRNYGAVLWVQSRRRKRSSVAISRVFKEKDAVLAWFEGLPD</sequence>
<keyword evidence="1" id="KW-0472">Membrane</keyword>
<reference evidence="2 3" key="1">
    <citation type="submission" date="2020-11" db="EMBL/GenBank/DDBJ databases">
        <authorList>
            <person name="Sun Q."/>
        </authorList>
    </citation>
    <scope>NUCLEOTIDE SEQUENCE [LARGE SCALE GENOMIC DNA]</scope>
    <source>
        <strain evidence="2 3">P8398</strain>
    </source>
</reference>
<evidence type="ECO:0000313" key="3">
    <source>
        <dbReference type="Proteomes" id="UP000662888"/>
    </source>
</evidence>
<keyword evidence="1" id="KW-0812">Transmembrane</keyword>
<evidence type="ECO:0000256" key="1">
    <source>
        <dbReference type="SAM" id="Phobius"/>
    </source>
</evidence>
<organism evidence="2 3">
    <name type="scientific">Massilia antarctica</name>
    <dbReference type="NCBI Taxonomy" id="2765360"/>
    <lineage>
        <taxon>Bacteria</taxon>
        <taxon>Pseudomonadati</taxon>
        <taxon>Pseudomonadota</taxon>
        <taxon>Betaproteobacteria</taxon>
        <taxon>Burkholderiales</taxon>
        <taxon>Oxalobacteraceae</taxon>
        <taxon>Telluria group</taxon>
        <taxon>Massilia</taxon>
    </lineage>
</organism>
<dbReference type="EMBL" id="CP065053">
    <property type="protein sequence ID" value="QPI51406.1"/>
    <property type="molecule type" value="Genomic_DNA"/>
</dbReference>
<proteinExistence type="predicted"/>
<evidence type="ECO:0008006" key="4">
    <source>
        <dbReference type="Google" id="ProtNLM"/>
    </source>
</evidence>
<evidence type="ECO:0000313" key="2">
    <source>
        <dbReference type="EMBL" id="QPI51406.1"/>
    </source>
</evidence>
<feature type="transmembrane region" description="Helical" evidence="1">
    <location>
        <begin position="17"/>
        <end position="39"/>
    </location>
</feature>
<accession>A0AA49A9M1</accession>